<organism evidence="10 11">
    <name type="scientific">Nocardioides phosphati</name>
    <dbReference type="NCBI Taxonomy" id="1867775"/>
    <lineage>
        <taxon>Bacteria</taxon>
        <taxon>Bacillati</taxon>
        <taxon>Actinomycetota</taxon>
        <taxon>Actinomycetes</taxon>
        <taxon>Propionibacteriales</taxon>
        <taxon>Nocardioidaceae</taxon>
        <taxon>Nocardioides</taxon>
    </lineage>
</organism>
<evidence type="ECO:0000256" key="6">
    <source>
        <dbReference type="ARBA" id="ARBA00022840"/>
    </source>
</evidence>
<keyword evidence="11" id="KW-1185">Reference proteome</keyword>
<feature type="compositionally biased region" description="Low complexity" evidence="7">
    <location>
        <begin position="436"/>
        <end position="469"/>
    </location>
</feature>
<feature type="domain" description="Protein kinase" evidence="9">
    <location>
        <begin position="11"/>
        <end position="272"/>
    </location>
</feature>
<evidence type="ECO:0000259" key="9">
    <source>
        <dbReference type="PROSITE" id="PS50011"/>
    </source>
</evidence>
<reference evidence="11" key="1">
    <citation type="journal article" date="2019" name="Int. J. Syst. Evol. Microbiol.">
        <title>The Global Catalogue of Microorganisms (GCM) 10K type strain sequencing project: providing services to taxonomists for standard genome sequencing and annotation.</title>
        <authorList>
            <consortium name="The Broad Institute Genomics Platform"/>
            <consortium name="The Broad Institute Genome Sequencing Center for Infectious Disease"/>
            <person name="Wu L."/>
            <person name="Ma J."/>
        </authorList>
    </citation>
    <scope>NUCLEOTIDE SEQUENCE [LARGE SCALE GENOMIC DNA]</scope>
    <source>
        <strain evidence="11">CGMCC 4.7371</strain>
    </source>
</reference>
<feature type="region of interest" description="Disordered" evidence="7">
    <location>
        <begin position="397"/>
        <end position="469"/>
    </location>
</feature>
<dbReference type="EC" id="2.7.11.1" evidence="1"/>
<evidence type="ECO:0000256" key="7">
    <source>
        <dbReference type="SAM" id="MobiDB-lite"/>
    </source>
</evidence>
<keyword evidence="3" id="KW-0808">Transferase</keyword>
<dbReference type="InterPro" id="IPR008271">
    <property type="entry name" value="Ser/Thr_kinase_AS"/>
</dbReference>
<dbReference type="Gene3D" id="1.10.510.10">
    <property type="entry name" value="Transferase(Phosphotransferase) domain 1"/>
    <property type="match status" value="1"/>
</dbReference>
<gene>
    <name evidence="10" type="ORF">GCM10011584_15080</name>
</gene>
<dbReference type="InterPro" id="IPR011009">
    <property type="entry name" value="Kinase-like_dom_sf"/>
</dbReference>
<dbReference type="PROSITE" id="PS00108">
    <property type="entry name" value="PROTEIN_KINASE_ST"/>
    <property type="match status" value="1"/>
</dbReference>
<dbReference type="EMBL" id="BMNI01000003">
    <property type="protein sequence ID" value="GGO88340.1"/>
    <property type="molecule type" value="Genomic_DNA"/>
</dbReference>
<evidence type="ECO:0000313" key="11">
    <source>
        <dbReference type="Proteomes" id="UP000655410"/>
    </source>
</evidence>
<name>A0ABQ2NDT9_9ACTN</name>
<keyword evidence="2" id="KW-0723">Serine/threonine-protein kinase</keyword>
<keyword evidence="8" id="KW-0812">Transmembrane</keyword>
<protein>
    <recommendedName>
        <fullName evidence="1">non-specific serine/threonine protein kinase</fullName>
        <ecNumber evidence="1">2.7.11.1</ecNumber>
    </recommendedName>
</protein>
<dbReference type="Pfam" id="PF00069">
    <property type="entry name" value="Pkinase"/>
    <property type="match status" value="1"/>
</dbReference>
<dbReference type="PANTHER" id="PTHR43289:SF6">
    <property type="entry name" value="SERINE_THREONINE-PROTEIN KINASE NEKL-3"/>
    <property type="match status" value="1"/>
</dbReference>
<evidence type="ECO:0000256" key="1">
    <source>
        <dbReference type="ARBA" id="ARBA00012513"/>
    </source>
</evidence>
<evidence type="ECO:0000256" key="4">
    <source>
        <dbReference type="ARBA" id="ARBA00022741"/>
    </source>
</evidence>
<dbReference type="SMART" id="SM00220">
    <property type="entry name" value="S_TKc"/>
    <property type="match status" value="1"/>
</dbReference>
<sequence>MTRYADDLERYELLERIATGGMGEVWRATDTVLHRPVAVKLLKAELADDPEFRKRFETEARHAASLHHPGIAAVFDFGSTSTQGHPPYLVMELVEGQPLSALLRKGKGMPPEPAVALAVQVADALAAAHASGIVHRDIKPANLLVTPDRRVKVTDFGIARAGDAVALTRTGQVMGTPQYLSPEQAEGGTATAASDVYSLGVVLFECLAGERPFDADSPVATALAHIRQPVPDLPRSIPADLAAVVHRCLAKDPRERYRDGAALAAALRNPSGAAAAPATVPVASALGVPVAPPGPETAVLPATSVQRVVDPADDERSGGGLAWLLALLLGALIVLVVWLLWRAADDKPAPTPSTSQTVTVTPTPSETTVTLPASVCEGDISDVVDSVNRRDLVADREQVDNPGDEVEGQVIDCSPTGPLPTGTSVTVRYWGPAPTPTETPSDTASATPTDTPSTSPTVTTSPLLPEATP</sequence>
<keyword evidence="4" id="KW-0547">Nucleotide-binding</keyword>
<dbReference type="PROSITE" id="PS50011">
    <property type="entry name" value="PROTEIN_KINASE_DOM"/>
    <property type="match status" value="1"/>
</dbReference>
<keyword evidence="8" id="KW-0472">Membrane</keyword>
<keyword evidence="8" id="KW-1133">Transmembrane helix</keyword>
<evidence type="ECO:0000256" key="3">
    <source>
        <dbReference type="ARBA" id="ARBA00022679"/>
    </source>
</evidence>
<feature type="transmembrane region" description="Helical" evidence="8">
    <location>
        <begin position="321"/>
        <end position="341"/>
    </location>
</feature>
<accession>A0ABQ2NDT9</accession>
<feature type="compositionally biased region" description="Low complexity" evidence="7">
    <location>
        <begin position="352"/>
        <end position="367"/>
    </location>
</feature>
<dbReference type="Gene3D" id="3.30.200.20">
    <property type="entry name" value="Phosphorylase Kinase, domain 1"/>
    <property type="match status" value="1"/>
</dbReference>
<evidence type="ECO:0000256" key="8">
    <source>
        <dbReference type="SAM" id="Phobius"/>
    </source>
</evidence>
<keyword evidence="6" id="KW-0067">ATP-binding</keyword>
<evidence type="ECO:0000256" key="5">
    <source>
        <dbReference type="ARBA" id="ARBA00022777"/>
    </source>
</evidence>
<comment type="caution">
    <text evidence="10">The sequence shown here is derived from an EMBL/GenBank/DDBJ whole genome shotgun (WGS) entry which is preliminary data.</text>
</comment>
<dbReference type="SUPFAM" id="SSF56112">
    <property type="entry name" value="Protein kinase-like (PK-like)"/>
    <property type="match status" value="1"/>
</dbReference>
<dbReference type="Proteomes" id="UP000655410">
    <property type="component" value="Unassembled WGS sequence"/>
</dbReference>
<proteinExistence type="predicted"/>
<dbReference type="RefSeq" id="WP_188783406.1">
    <property type="nucleotide sequence ID" value="NZ_BMNI01000003.1"/>
</dbReference>
<dbReference type="CDD" id="cd14014">
    <property type="entry name" value="STKc_PknB_like"/>
    <property type="match status" value="1"/>
</dbReference>
<evidence type="ECO:0000313" key="10">
    <source>
        <dbReference type="EMBL" id="GGO88340.1"/>
    </source>
</evidence>
<keyword evidence="5" id="KW-0418">Kinase</keyword>
<dbReference type="InterPro" id="IPR000719">
    <property type="entry name" value="Prot_kinase_dom"/>
</dbReference>
<dbReference type="PANTHER" id="PTHR43289">
    <property type="entry name" value="MITOGEN-ACTIVATED PROTEIN KINASE KINASE KINASE 20-RELATED"/>
    <property type="match status" value="1"/>
</dbReference>
<feature type="region of interest" description="Disordered" evidence="7">
    <location>
        <begin position="347"/>
        <end position="367"/>
    </location>
</feature>
<evidence type="ECO:0000256" key="2">
    <source>
        <dbReference type="ARBA" id="ARBA00022527"/>
    </source>
</evidence>